<dbReference type="InterPro" id="IPR003395">
    <property type="entry name" value="RecF/RecN/SMC_N"/>
</dbReference>
<comment type="subcellular location">
    <subcellularLocation>
        <location evidence="1">Cytoplasm</location>
    </subcellularLocation>
</comment>
<keyword evidence="7" id="KW-0067">ATP-binding</keyword>
<dbReference type="InterPro" id="IPR027417">
    <property type="entry name" value="P-loop_NTPase"/>
</dbReference>
<dbReference type="GO" id="GO:0005737">
    <property type="term" value="C:cytoplasm"/>
    <property type="evidence" value="ECO:0007669"/>
    <property type="project" value="UniProtKB-SubCell"/>
</dbReference>
<dbReference type="SMART" id="SM00382">
    <property type="entry name" value="AAA"/>
    <property type="match status" value="1"/>
</dbReference>
<accession>A0A6J6S1C3</accession>
<evidence type="ECO:0000313" key="11">
    <source>
        <dbReference type="EMBL" id="CAB4902915.1"/>
    </source>
</evidence>
<dbReference type="GO" id="GO:0003697">
    <property type="term" value="F:single-stranded DNA binding"/>
    <property type="evidence" value="ECO:0007669"/>
    <property type="project" value="InterPro"/>
</dbReference>
<organism evidence="10">
    <name type="scientific">freshwater metagenome</name>
    <dbReference type="NCBI Taxonomy" id="449393"/>
    <lineage>
        <taxon>unclassified sequences</taxon>
        <taxon>metagenomes</taxon>
        <taxon>ecological metagenomes</taxon>
    </lineage>
</organism>
<proteinExistence type="inferred from homology"/>
<evidence type="ECO:0000256" key="1">
    <source>
        <dbReference type="ARBA" id="ARBA00004496"/>
    </source>
</evidence>
<evidence type="ECO:0000256" key="4">
    <source>
        <dbReference type="ARBA" id="ARBA00022490"/>
    </source>
</evidence>
<dbReference type="InterPro" id="IPR001238">
    <property type="entry name" value="DNA-binding_RecF"/>
</dbReference>
<keyword evidence="5" id="KW-0235">DNA replication</keyword>
<dbReference type="PANTHER" id="PTHR32182">
    <property type="entry name" value="DNA REPLICATION AND REPAIR PROTEIN RECF"/>
    <property type="match status" value="1"/>
</dbReference>
<dbReference type="GO" id="GO:0006260">
    <property type="term" value="P:DNA replication"/>
    <property type="evidence" value="ECO:0007669"/>
    <property type="project" value="UniProtKB-KW"/>
</dbReference>
<keyword evidence="6" id="KW-0547">Nucleotide-binding</keyword>
<dbReference type="EMBL" id="CAFBMG010000063">
    <property type="protein sequence ID" value="CAB4902915.1"/>
    <property type="molecule type" value="Genomic_DNA"/>
</dbReference>
<dbReference type="NCBIfam" id="TIGR00611">
    <property type="entry name" value="recf"/>
    <property type="match status" value="1"/>
</dbReference>
<dbReference type="GO" id="GO:0006302">
    <property type="term" value="P:double-strand break repair"/>
    <property type="evidence" value="ECO:0007669"/>
    <property type="project" value="TreeGrafter"/>
</dbReference>
<name>A0A6J6S1C3_9ZZZZ</name>
<dbReference type="InterPro" id="IPR018078">
    <property type="entry name" value="DNA-binding_RecF_CS"/>
</dbReference>
<evidence type="ECO:0000259" key="9">
    <source>
        <dbReference type="SMART" id="SM00382"/>
    </source>
</evidence>
<evidence type="ECO:0000313" key="10">
    <source>
        <dbReference type="EMBL" id="CAB4728586.1"/>
    </source>
</evidence>
<feature type="domain" description="AAA+ ATPase" evidence="9">
    <location>
        <begin position="22"/>
        <end position="355"/>
    </location>
</feature>
<dbReference type="Pfam" id="PF02463">
    <property type="entry name" value="SMC_N"/>
    <property type="match status" value="1"/>
</dbReference>
<dbReference type="GO" id="GO:0000731">
    <property type="term" value="P:DNA synthesis involved in DNA repair"/>
    <property type="evidence" value="ECO:0007669"/>
    <property type="project" value="TreeGrafter"/>
</dbReference>
<dbReference type="SUPFAM" id="SSF52540">
    <property type="entry name" value="P-loop containing nucleoside triphosphate hydrolases"/>
    <property type="match status" value="1"/>
</dbReference>
<reference evidence="10" key="1">
    <citation type="submission" date="2020-05" db="EMBL/GenBank/DDBJ databases">
        <authorList>
            <person name="Chiriac C."/>
            <person name="Salcher M."/>
            <person name="Ghai R."/>
            <person name="Kavagutti S V."/>
        </authorList>
    </citation>
    <scope>NUCLEOTIDE SEQUENCE</scope>
</reference>
<evidence type="ECO:0000256" key="3">
    <source>
        <dbReference type="ARBA" id="ARBA00020170"/>
    </source>
</evidence>
<evidence type="ECO:0000256" key="8">
    <source>
        <dbReference type="ARBA" id="ARBA00023125"/>
    </source>
</evidence>
<dbReference type="EMBL" id="CAEZYU010000004">
    <property type="protein sequence ID" value="CAB4728586.1"/>
    <property type="molecule type" value="Genomic_DNA"/>
</dbReference>
<evidence type="ECO:0000256" key="7">
    <source>
        <dbReference type="ARBA" id="ARBA00022840"/>
    </source>
</evidence>
<sequence length="365" mass="40252">MHLRHLWLKDFRSYETVNLELTSGICAVLGPNGVGKSNLLEAVSYLALLESFRGAPTEAMILNGAAQGVVRGQVIDDQREQLIEAELLRNGRNRVLVNKQRISRNSDLTTAFRVSVFSPDDLEMVKGGPAGRRNYLDQVLVTLDPKHHSIRAEFDKALRQRNALLKQCRGRLDDAAKFTLEVWDTKLIQSGEQLAEMREHLVDQLEPLVRQAYTDVASDRAATSLKYEAPWRKSGLEAALHAARDDEIRRGVTLVGPHRDDLYLELNAMAARTHASQGEQRSVALSLRLAAHRLVLLVSGSAPVLLLDDVFSELDPLRSAALLRSLPEGQTLLSTASGLPPGIVADQEIHIAAGTVNIFDVSTKV</sequence>
<dbReference type="AlphaFoldDB" id="A0A6J6S1C3"/>
<dbReference type="Gene3D" id="1.20.1050.90">
    <property type="entry name" value="RecF/RecN/SMC, N-terminal domain"/>
    <property type="match status" value="1"/>
</dbReference>
<dbReference type="GO" id="GO:0005524">
    <property type="term" value="F:ATP binding"/>
    <property type="evidence" value="ECO:0007669"/>
    <property type="project" value="UniProtKB-KW"/>
</dbReference>
<evidence type="ECO:0000256" key="5">
    <source>
        <dbReference type="ARBA" id="ARBA00022705"/>
    </source>
</evidence>
<dbReference type="InterPro" id="IPR042174">
    <property type="entry name" value="RecF_2"/>
</dbReference>
<gene>
    <name evidence="10" type="ORF">UFOPK2766_00160</name>
    <name evidence="11" type="ORF">UFOPK3519_00934</name>
</gene>
<comment type="similarity">
    <text evidence="2">Belongs to the RecF family.</text>
</comment>
<dbReference type="Gene3D" id="3.40.50.300">
    <property type="entry name" value="P-loop containing nucleotide triphosphate hydrolases"/>
    <property type="match status" value="1"/>
</dbReference>
<keyword evidence="8" id="KW-0238">DNA-binding</keyword>
<dbReference type="InterPro" id="IPR003593">
    <property type="entry name" value="AAA+_ATPase"/>
</dbReference>
<dbReference type="PROSITE" id="PS00618">
    <property type="entry name" value="RECF_2"/>
    <property type="match status" value="1"/>
</dbReference>
<dbReference type="HAMAP" id="MF_00365">
    <property type="entry name" value="RecF"/>
    <property type="match status" value="1"/>
</dbReference>
<dbReference type="PANTHER" id="PTHR32182:SF0">
    <property type="entry name" value="DNA REPLICATION AND REPAIR PROTEIN RECF"/>
    <property type="match status" value="1"/>
</dbReference>
<evidence type="ECO:0000256" key="6">
    <source>
        <dbReference type="ARBA" id="ARBA00022741"/>
    </source>
</evidence>
<evidence type="ECO:0000256" key="2">
    <source>
        <dbReference type="ARBA" id="ARBA00008016"/>
    </source>
</evidence>
<keyword evidence="4" id="KW-0963">Cytoplasm</keyword>
<protein>
    <recommendedName>
        <fullName evidence="3">DNA replication and repair protein RecF</fullName>
    </recommendedName>
</protein>